<sequence length="39" mass="4640">MNQLMKKTTMIKLSLKNLENPKRNVLLFVMNMEFVDLVN</sequence>
<evidence type="ECO:0000313" key="2">
    <source>
        <dbReference type="Proteomes" id="UP000269396"/>
    </source>
</evidence>
<protein>
    <submittedName>
        <fullName evidence="1">Uncharacterized protein</fullName>
    </submittedName>
</protein>
<organism evidence="1 2">
    <name type="scientific">Schistosoma mattheei</name>
    <dbReference type="NCBI Taxonomy" id="31246"/>
    <lineage>
        <taxon>Eukaryota</taxon>
        <taxon>Metazoa</taxon>
        <taxon>Spiralia</taxon>
        <taxon>Lophotrochozoa</taxon>
        <taxon>Platyhelminthes</taxon>
        <taxon>Trematoda</taxon>
        <taxon>Digenea</taxon>
        <taxon>Strigeidida</taxon>
        <taxon>Schistosomatoidea</taxon>
        <taxon>Schistosomatidae</taxon>
        <taxon>Schistosoma</taxon>
    </lineage>
</organism>
<accession>A0A183NNT1</accession>
<keyword evidence="2" id="KW-1185">Reference proteome</keyword>
<evidence type="ECO:0000313" key="1">
    <source>
        <dbReference type="EMBL" id="VDO98920.1"/>
    </source>
</evidence>
<gene>
    <name evidence="1" type="ORF">SMTD_LOCUS3765</name>
</gene>
<dbReference type="AlphaFoldDB" id="A0A183NNT1"/>
<dbReference type="Proteomes" id="UP000269396">
    <property type="component" value="Unassembled WGS sequence"/>
</dbReference>
<reference evidence="1 2" key="1">
    <citation type="submission" date="2018-11" db="EMBL/GenBank/DDBJ databases">
        <authorList>
            <consortium name="Pathogen Informatics"/>
        </authorList>
    </citation>
    <scope>NUCLEOTIDE SEQUENCE [LARGE SCALE GENOMIC DNA]</scope>
    <source>
        <strain>Denwood</strain>
        <strain evidence="2">Zambia</strain>
    </source>
</reference>
<dbReference type="EMBL" id="UZAL01007823">
    <property type="protein sequence ID" value="VDO98920.1"/>
    <property type="molecule type" value="Genomic_DNA"/>
</dbReference>
<name>A0A183NNT1_9TREM</name>
<proteinExistence type="predicted"/>